<reference evidence="1 2" key="1">
    <citation type="journal article" date="2015" name="Nature">
        <title>rRNA introns, odd ribosomes, and small enigmatic genomes across a large radiation of phyla.</title>
        <authorList>
            <person name="Brown C.T."/>
            <person name="Hug L.A."/>
            <person name="Thomas B.C."/>
            <person name="Sharon I."/>
            <person name="Castelle C.J."/>
            <person name="Singh A."/>
            <person name="Wilkins M.J."/>
            <person name="Williams K.H."/>
            <person name="Banfield J.F."/>
        </authorList>
    </citation>
    <scope>NUCLEOTIDE SEQUENCE [LARGE SCALE GENOMIC DNA]</scope>
</reference>
<proteinExistence type="predicted"/>
<comment type="caution">
    <text evidence="1">The sequence shown here is derived from an EMBL/GenBank/DDBJ whole genome shotgun (WGS) entry which is preliminary data.</text>
</comment>
<gene>
    <name evidence="1" type="ORF">UT30_C0021G0014</name>
</gene>
<sequence>MCKIGKNYAVRKKRKIFTETQSQNLKSLLSKKAFLKTVAFCLMAFFATRALLAEQEQAATFTFISVNAAPDIVKSGEDFVVTAKFNTAPEEEAAGYSFYTYAAASPNAVSANFKDMGWVLYKPKSQPDNLKWRSYIIVPNKGFKRRTGQDLTVTHTISTKNWPVGDYRLNVKIVTFINGKDFYRTTNFLVSVVE</sequence>
<protein>
    <submittedName>
        <fullName evidence="1">Uncharacterized protein</fullName>
    </submittedName>
</protein>
<name>A0A0G0PZZ7_9BACT</name>
<dbReference type="Proteomes" id="UP000033935">
    <property type="component" value="Unassembled WGS sequence"/>
</dbReference>
<dbReference type="AlphaFoldDB" id="A0A0G0PZZ7"/>
<evidence type="ECO:0000313" key="1">
    <source>
        <dbReference type="EMBL" id="KKR03715.1"/>
    </source>
</evidence>
<accession>A0A0G0PZZ7</accession>
<dbReference type="EMBL" id="LBWG01000021">
    <property type="protein sequence ID" value="KKR03715.1"/>
    <property type="molecule type" value="Genomic_DNA"/>
</dbReference>
<evidence type="ECO:0000313" key="2">
    <source>
        <dbReference type="Proteomes" id="UP000033935"/>
    </source>
</evidence>
<organism evidence="1 2">
    <name type="scientific">Candidatus Uhrbacteria bacterium GW2011_GWF2_39_13</name>
    <dbReference type="NCBI Taxonomy" id="1618995"/>
    <lineage>
        <taxon>Bacteria</taxon>
        <taxon>Candidatus Uhriibacteriota</taxon>
    </lineage>
</organism>